<keyword evidence="3" id="KW-1185">Reference proteome</keyword>
<dbReference type="InterPro" id="IPR008893">
    <property type="entry name" value="WGR_domain"/>
</dbReference>
<evidence type="ECO:0000313" key="3">
    <source>
        <dbReference type="Proteomes" id="UP000199180"/>
    </source>
</evidence>
<feature type="domain" description="WGR" evidence="1">
    <location>
        <begin position="1"/>
        <end position="77"/>
    </location>
</feature>
<reference evidence="2 3" key="1">
    <citation type="submission" date="2016-10" db="EMBL/GenBank/DDBJ databases">
        <authorList>
            <person name="de Groot N.N."/>
        </authorList>
    </citation>
    <scope>NUCLEOTIDE SEQUENCE [LARGE SCALE GENOMIC DNA]</scope>
    <source>
        <strain evidence="2 3">DSM 17862</strain>
    </source>
</reference>
<dbReference type="RefSeq" id="WP_090733920.1">
    <property type="nucleotide sequence ID" value="NZ_FOHO01000004.1"/>
</dbReference>
<dbReference type="InterPro" id="IPR049809">
    <property type="entry name" value="YehF/YfeS-like_WGR"/>
</dbReference>
<dbReference type="SMART" id="SM00773">
    <property type="entry name" value="WGR"/>
    <property type="match status" value="1"/>
</dbReference>
<dbReference type="Gene3D" id="2.20.140.10">
    <property type="entry name" value="WGR domain"/>
    <property type="match status" value="1"/>
</dbReference>
<dbReference type="STRING" id="364199.SAMN04489858_104270"/>
<evidence type="ECO:0000259" key="1">
    <source>
        <dbReference type="PROSITE" id="PS51977"/>
    </source>
</evidence>
<name>A0A1I0DR57_9RHOB</name>
<evidence type="ECO:0000313" key="2">
    <source>
        <dbReference type="EMBL" id="SET35072.1"/>
    </source>
</evidence>
<dbReference type="OrthoDB" id="5801306at2"/>
<protein>
    <submittedName>
        <fullName evidence="2">WGR domain-containing protein, predicted DNA-binding domain in MolR</fullName>
    </submittedName>
</protein>
<dbReference type="Proteomes" id="UP000199180">
    <property type="component" value="Unassembled WGS sequence"/>
</dbReference>
<dbReference type="GO" id="GO:0003677">
    <property type="term" value="F:DNA binding"/>
    <property type="evidence" value="ECO:0007669"/>
    <property type="project" value="UniProtKB-KW"/>
</dbReference>
<dbReference type="SUPFAM" id="SSF142921">
    <property type="entry name" value="WGR domain-like"/>
    <property type="match status" value="1"/>
</dbReference>
<proteinExistence type="predicted"/>
<accession>A0A1I0DR57</accession>
<sequence>MGSSRVILTRSDTCRNMARFYSIDLQPDLFGGVVLIRNWGRIGTAGQERRDWFASMPDAIAAQDRWRRIKTGRGYRP</sequence>
<organism evidence="2 3">
    <name type="scientific">Paracoccus homiensis</name>
    <dbReference type="NCBI Taxonomy" id="364199"/>
    <lineage>
        <taxon>Bacteria</taxon>
        <taxon>Pseudomonadati</taxon>
        <taxon>Pseudomonadota</taxon>
        <taxon>Alphaproteobacteria</taxon>
        <taxon>Rhodobacterales</taxon>
        <taxon>Paracoccaceae</taxon>
        <taxon>Paracoccus</taxon>
    </lineage>
</organism>
<dbReference type="InterPro" id="IPR036930">
    <property type="entry name" value="WGR_dom_sf"/>
</dbReference>
<dbReference type="AlphaFoldDB" id="A0A1I0DR57"/>
<dbReference type="Pfam" id="PF05406">
    <property type="entry name" value="WGR"/>
    <property type="match status" value="1"/>
</dbReference>
<dbReference type="EMBL" id="FOHO01000004">
    <property type="protein sequence ID" value="SET35072.1"/>
    <property type="molecule type" value="Genomic_DNA"/>
</dbReference>
<dbReference type="CDD" id="cd07996">
    <property type="entry name" value="WGR_MMR_like"/>
    <property type="match status" value="1"/>
</dbReference>
<keyword evidence="2" id="KW-0238">DNA-binding</keyword>
<gene>
    <name evidence="2" type="ORF">SAMN04489858_104270</name>
</gene>
<dbReference type="PROSITE" id="PS51977">
    <property type="entry name" value="WGR"/>
    <property type="match status" value="1"/>
</dbReference>